<name>A0ABR9ZMG6_9FIRM</name>
<gene>
    <name evidence="2" type="ORF">ISU02_00955</name>
</gene>
<evidence type="ECO:0000313" key="2">
    <source>
        <dbReference type="EMBL" id="MBF4691662.1"/>
    </source>
</evidence>
<dbReference type="Pfam" id="PF03729">
    <property type="entry name" value="DUF308"/>
    <property type="match status" value="1"/>
</dbReference>
<reference evidence="2 3" key="1">
    <citation type="submission" date="2020-11" db="EMBL/GenBank/DDBJ databases">
        <title>Fusibacter basophilias sp. nov.</title>
        <authorList>
            <person name="Qiu D."/>
        </authorList>
    </citation>
    <scope>NUCLEOTIDE SEQUENCE [LARGE SCALE GENOMIC DNA]</scope>
    <source>
        <strain evidence="2 3">Q10-2</strain>
    </source>
</reference>
<dbReference type="EMBL" id="JADKNH010000001">
    <property type="protein sequence ID" value="MBF4691662.1"/>
    <property type="molecule type" value="Genomic_DNA"/>
</dbReference>
<feature type="transmembrane region" description="Helical" evidence="1">
    <location>
        <begin position="12"/>
        <end position="36"/>
    </location>
</feature>
<dbReference type="InterPro" id="IPR005325">
    <property type="entry name" value="DUF308_memb"/>
</dbReference>
<organism evidence="2 3">
    <name type="scientific">Fusibacter ferrireducens</name>
    <dbReference type="NCBI Taxonomy" id="2785058"/>
    <lineage>
        <taxon>Bacteria</taxon>
        <taxon>Bacillati</taxon>
        <taxon>Bacillota</taxon>
        <taxon>Clostridia</taxon>
        <taxon>Eubacteriales</taxon>
        <taxon>Eubacteriales Family XII. Incertae Sedis</taxon>
        <taxon>Fusibacter</taxon>
    </lineage>
</organism>
<keyword evidence="1" id="KW-0472">Membrane</keyword>
<feature type="transmembrane region" description="Helical" evidence="1">
    <location>
        <begin position="109"/>
        <end position="126"/>
    </location>
</feature>
<feature type="transmembrane region" description="Helical" evidence="1">
    <location>
        <begin position="82"/>
        <end position="102"/>
    </location>
</feature>
<sequence length="202" mass="22347">MEHNHKLNGIQWSGITLGIIGATLILFPTFIGFLAIKFITLLLMVIGFYGLTFSLVMRSLMTTFLSASLLFMSIFAFINPEYILLIIGIAFTLSGAHGLLLYSKQKSDNIILSAILMILLGVFAIVNSKAALATVMMILGIIILALGIILVYQGKLMKPLKKTFFYRYGSNDNAQDASTHNSRVIINIDSDEVEEVDYKDVK</sequence>
<proteinExistence type="predicted"/>
<evidence type="ECO:0000313" key="3">
    <source>
        <dbReference type="Proteomes" id="UP000614200"/>
    </source>
</evidence>
<feature type="transmembrane region" description="Helical" evidence="1">
    <location>
        <begin position="132"/>
        <end position="152"/>
    </location>
</feature>
<feature type="transmembrane region" description="Helical" evidence="1">
    <location>
        <begin position="48"/>
        <end position="76"/>
    </location>
</feature>
<accession>A0ABR9ZMG6</accession>
<keyword evidence="3" id="KW-1185">Reference proteome</keyword>
<comment type="caution">
    <text evidence="2">The sequence shown here is derived from an EMBL/GenBank/DDBJ whole genome shotgun (WGS) entry which is preliminary data.</text>
</comment>
<dbReference type="RefSeq" id="WP_194699909.1">
    <property type="nucleotide sequence ID" value="NZ_JADKNH010000001.1"/>
</dbReference>
<keyword evidence="1" id="KW-0812">Transmembrane</keyword>
<evidence type="ECO:0000256" key="1">
    <source>
        <dbReference type="SAM" id="Phobius"/>
    </source>
</evidence>
<keyword evidence="1" id="KW-1133">Transmembrane helix</keyword>
<dbReference type="Proteomes" id="UP000614200">
    <property type="component" value="Unassembled WGS sequence"/>
</dbReference>
<protein>
    <submittedName>
        <fullName evidence="2">DUF308 domain-containing protein</fullName>
    </submittedName>
</protein>